<dbReference type="AlphaFoldDB" id="A0A126R0Z9"/>
<dbReference type="STRING" id="294671.YLM1_0748"/>
<organism evidence="2 4">
    <name type="scientific">Methanobrevibacter olleyae</name>
    <dbReference type="NCBI Taxonomy" id="294671"/>
    <lineage>
        <taxon>Archaea</taxon>
        <taxon>Methanobacteriati</taxon>
        <taxon>Methanobacteriota</taxon>
        <taxon>Methanomada group</taxon>
        <taxon>Methanobacteria</taxon>
        <taxon>Methanobacteriales</taxon>
        <taxon>Methanobacteriaceae</taxon>
        <taxon>Methanobrevibacter</taxon>
    </lineage>
</organism>
<evidence type="ECO:0000313" key="5">
    <source>
        <dbReference type="Proteomes" id="UP000183442"/>
    </source>
</evidence>
<keyword evidence="4" id="KW-1185">Reference proteome</keyword>
<reference evidence="4" key="2">
    <citation type="submission" date="2016-02" db="EMBL/GenBank/DDBJ databases">
        <title>The draft genome sequence of the rumen methanogen Methanobrevibacter olleyae YLM1.</title>
        <authorList>
            <consortium name="New Zealand Agricultural Greenhouse Gas Research Centre/Pastoral Greenhouse Gas Research Consortium"/>
            <person name="Kelly W.J."/>
            <person name="Li D."/>
            <person name="Lambie S.C."/>
            <person name="Attwood G.T."/>
            <person name="Altermann E."/>
            <person name="Leahy S.C."/>
        </authorList>
    </citation>
    <scope>NUCLEOTIDE SEQUENCE [LARGE SCALE GENOMIC DNA]</scope>
    <source>
        <strain evidence="4">YLM1</strain>
    </source>
</reference>
<dbReference type="EMBL" id="FOTL01000005">
    <property type="protein sequence ID" value="SFL29704.1"/>
    <property type="molecule type" value="Genomic_DNA"/>
</dbReference>
<gene>
    <name evidence="3" type="ORF">SAMN02910297_00494</name>
    <name evidence="2" type="ORF">YLM1_0748</name>
</gene>
<name>A0A126R0Z9_METOL</name>
<dbReference type="KEGG" id="mol:YLM1_0748"/>
<evidence type="ECO:0000256" key="1">
    <source>
        <dbReference type="SAM" id="MobiDB-lite"/>
    </source>
</evidence>
<dbReference type="RefSeq" id="WP_067146440.1">
    <property type="nucleotide sequence ID" value="NZ_CP014265.1"/>
</dbReference>
<protein>
    <submittedName>
        <fullName evidence="2">Uncharacterized protein</fullName>
    </submittedName>
</protein>
<proteinExistence type="predicted"/>
<evidence type="ECO:0000313" key="2">
    <source>
        <dbReference type="EMBL" id="AMK15305.1"/>
    </source>
</evidence>
<dbReference type="Proteomes" id="UP000066376">
    <property type="component" value="Chromosome"/>
</dbReference>
<dbReference type="OrthoDB" id="76191at2157"/>
<dbReference type="EMBL" id="CP014265">
    <property type="protein sequence ID" value="AMK15305.1"/>
    <property type="molecule type" value="Genomic_DNA"/>
</dbReference>
<reference evidence="3" key="3">
    <citation type="submission" date="2016-10" db="EMBL/GenBank/DDBJ databases">
        <authorList>
            <person name="de Groot N.N."/>
        </authorList>
    </citation>
    <scope>NUCLEOTIDE SEQUENCE [LARGE SCALE GENOMIC DNA]</scope>
    <source>
        <strain evidence="3">DSM 16632</strain>
    </source>
</reference>
<sequence>MLIIPISLATTTTHQQDMSEISKYDNGSTVFAGDNIIDKNKINKYPIVSNLESLFTQIRNGEFEDAFFSIATGAVPTPQSEILVGNVSNEGIVEGFEGPGYVTVDKDKITVNPPGEFVWGYNSPYTQAKIVPDGIDIINNKTNQTVGHIDPKTMTNDTIPGDMVNVETLKYWYNHYGQGSKYNLEFCVAGINDNRTYISPKELKEHFPEAYNYSIKYPGGSPVIIYGQNYTETKVASTYTYLDSHPQYNDRNREYNAKQFVKAWNDTIIPSNARSSGRDGIGFSAVPESKAESGMATHGVCPPARSLRNAVLSLGFALPIGMDSGRDAVLYGFSPSTGIKVNNTLDYPIKIQMWTEGSGAGMRIYTNIYELIPNDHIKNSTNSTNNTDSTNTTNN</sequence>
<feature type="compositionally biased region" description="Low complexity" evidence="1">
    <location>
        <begin position="379"/>
        <end position="395"/>
    </location>
</feature>
<dbReference type="GeneID" id="28489045"/>
<reference evidence="5" key="4">
    <citation type="submission" date="2016-10" db="EMBL/GenBank/DDBJ databases">
        <authorList>
            <person name="Varghese N."/>
        </authorList>
    </citation>
    <scope>NUCLEOTIDE SEQUENCE [LARGE SCALE GENOMIC DNA]</scope>
    <source>
        <strain evidence="5">DSM 16632</strain>
    </source>
</reference>
<evidence type="ECO:0000313" key="3">
    <source>
        <dbReference type="EMBL" id="SFL29704.1"/>
    </source>
</evidence>
<feature type="region of interest" description="Disordered" evidence="1">
    <location>
        <begin position="376"/>
        <end position="395"/>
    </location>
</feature>
<dbReference type="PATRIC" id="fig|294671.3.peg.780"/>
<evidence type="ECO:0000313" key="4">
    <source>
        <dbReference type="Proteomes" id="UP000066376"/>
    </source>
</evidence>
<accession>A0A126R0Z9</accession>
<reference evidence="2 4" key="1">
    <citation type="journal article" date="2016" name="Genome Announc.">
        <title>Draft Genome Sequence of the Rumen Methanogen Methanobrevibacter olleyae YLM1.</title>
        <authorList>
            <person name="Kelly W.J."/>
            <person name="Li D."/>
            <person name="Lambie S.C."/>
            <person name="Cox F."/>
            <person name="Attwood G.T."/>
            <person name="Altermann E."/>
            <person name="Leahy S.C."/>
        </authorList>
    </citation>
    <scope>NUCLEOTIDE SEQUENCE [LARGE SCALE GENOMIC DNA]</scope>
    <source>
        <strain evidence="2 4">YLM1</strain>
    </source>
</reference>
<dbReference type="Proteomes" id="UP000183442">
    <property type="component" value="Unassembled WGS sequence"/>
</dbReference>